<evidence type="ECO:0000256" key="14">
    <source>
        <dbReference type="ARBA" id="ARBA00042401"/>
    </source>
</evidence>
<keyword evidence="9" id="KW-0067">ATP-binding</keyword>
<keyword evidence="5" id="KW-0808">Transferase</keyword>
<dbReference type="InterPro" id="IPR016135">
    <property type="entry name" value="UBQ-conjugating_enzyme/RWD"/>
</dbReference>
<dbReference type="CDD" id="cd23809">
    <property type="entry name" value="UBCc_UBE2Z"/>
    <property type="match status" value="1"/>
</dbReference>
<dbReference type="GO" id="GO:0005524">
    <property type="term" value="F:ATP binding"/>
    <property type="evidence" value="ECO:0007669"/>
    <property type="project" value="UniProtKB-KW"/>
</dbReference>
<dbReference type="GO" id="GO:0043066">
    <property type="term" value="P:negative regulation of apoptotic process"/>
    <property type="evidence" value="ECO:0007669"/>
    <property type="project" value="TreeGrafter"/>
</dbReference>
<dbReference type="PANTHER" id="PTHR46116:SF26">
    <property type="entry name" value="UBIQUITIN-CONJUGATING ENZYME E2 Z"/>
    <property type="match status" value="1"/>
</dbReference>
<comment type="caution">
    <text evidence="17">The sequence shown here is derived from an EMBL/GenBank/DDBJ whole genome shotgun (WGS) entry which is preliminary data.</text>
</comment>
<dbReference type="SUPFAM" id="SSF54495">
    <property type="entry name" value="UBC-like"/>
    <property type="match status" value="1"/>
</dbReference>
<evidence type="ECO:0000313" key="18">
    <source>
        <dbReference type="Proteomes" id="UP001497623"/>
    </source>
</evidence>
<evidence type="ECO:0000256" key="7">
    <source>
        <dbReference type="ARBA" id="ARBA00022741"/>
    </source>
</evidence>
<keyword evidence="10" id="KW-0539">Nucleus</keyword>
<dbReference type="AlphaFoldDB" id="A0AAV2Q3I2"/>
<evidence type="ECO:0000256" key="13">
    <source>
        <dbReference type="ARBA" id="ARBA00042316"/>
    </source>
</evidence>
<evidence type="ECO:0000256" key="5">
    <source>
        <dbReference type="ARBA" id="ARBA00022679"/>
    </source>
</evidence>
<evidence type="ECO:0000256" key="12">
    <source>
        <dbReference type="ARBA" id="ARBA00041798"/>
    </source>
</evidence>
<dbReference type="PANTHER" id="PTHR46116">
    <property type="entry name" value="(E3-INDEPENDENT) E2 UBIQUITIN-CONJUGATING ENZYME"/>
    <property type="match status" value="1"/>
</dbReference>
<evidence type="ECO:0000256" key="2">
    <source>
        <dbReference type="ARBA" id="ARBA00004496"/>
    </source>
</evidence>
<evidence type="ECO:0000256" key="9">
    <source>
        <dbReference type="ARBA" id="ARBA00022840"/>
    </source>
</evidence>
<keyword evidence="18" id="KW-1185">Reference proteome</keyword>
<sequence length="318" mass="35156">PLDLQNVNKPVSPWCQCTKCTCIDTQPEIKCIMAPNIALRRVKKDLATITKEELPGIYVAPQDDDLFKVHALIIGPSGTPYQGGFFHFVVRHGPQYPLHPPKVKLMTTGGDTVRFNPNLYKTGKVCLSILGTWEGPAWSPASNLSSVLISVQSLMNEKPYHNEPGFEKERRPGDSDRYNAIIEHETIRIAVIQNLNGVPSVPDELRKVMVQKFLENYDHYVSICETNIFKDQQQMEDPFGPGEGRGKFQYKSLLSKLSVLKTKIEEGVSIFESPSIANSSDTKSAMTSSSADSSSTTSGIADNTSTNNTNSENTDSKT</sequence>
<dbReference type="Gene3D" id="3.10.110.10">
    <property type="entry name" value="Ubiquitin Conjugating Enzyme"/>
    <property type="match status" value="1"/>
</dbReference>
<dbReference type="GO" id="GO:0061631">
    <property type="term" value="F:ubiquitin conjugating enzyme activity"/>
    <property type="evidence" value="ECO:0007669"/>
    <property type="project" value="UniProtKB-EC"/>
</dbReference>
<dbReference type="Pfam" id="PF00179">
    <property type="entry name" value="UQ_con"/>
    <property type="match status" value="1"/>
</dbReference>
<comment type="subcellular location">
    <subcellularLocation>
        <location evidence="2">Cytoplasm</location>
    </subcellularLocation>
    <subcellularLocation>
        <location evidence="1">Nucleus</location>
    </subcellularLocation>
</comment>
<dbReference type="GO" id="GO:0004869">
    <property type="term" value="F:cysteine-type endopeptidase inhibitor activity"/>
    <property type="evidence" value="ECO:0007669"/>
    <property type="project" value="TreeGrafter"/>
</dbReference>
<dbReference type="PROSITE" id="PS50127">
    <property type="entry name" value="UBC_2"/>
    <property type="match status" value="1"/>
</dbReference>
<evidence type="ECO:0000256" key="10">
    <source>
        <dbReference type="ARBA" id="ARBA00023242"/>
    </source>
</evidence>
<dbReference type="InterPro" id="IPR000608">
    <property type="entry name" value="UBC"/>
</dbReference>
<dbReference type="GO" id="GO:0005737">
    <property type="term" value="C:cytoplasm"/>
    <property type="evidence" value="ECO:0007669"/>
    <property type="project" value="UniProtKB-SubCell"/>
</dbReference>
<protein>
    <recommendedName>
        <fullName evidence="11">Ubiquitin-conjugating enzyme E2 Z</fullName>
        <ecNumber evidence="3">2.3.2.23</ecNumber>
    </recommendedName>
    <alternativeName>
        <fullName evidence="12">E2 ubiquitin-conjugating enzyme Z</fullName>
    </alternativeName>
    <alternativeName>
        <fullName evidence="14">Ubiquitin carrier protein Z</fullName>
    </alternativeName>
    <alternativeName>
        <fullName evidence="13">Ubiquitin-protein ligase Z</fullName>
    </alternativeName>
</protein>
<dbReference type="GO" id="GO:0006915">
    <property type="term" value="P:apoptotic process"/>
    <property type="evidence" value="ECO:0007669"/>
    <property type="project" value="UniProtKB-KW"/>
</dbReference>
<evidence type="ECO:0000256" key="8">
    <source>
        <dbReference type="ARBA" id="ARBA00022786"/>
    </source>
</evidence>
<evidence type="ECO:0000256" key="15">
    <source>
        <dbReference type="SAM" id="MobiDB-lite"/>
    </source>
</evidence>
<gene>
    <name evidence="17" type="ORF">MNOR_LOCUS8121</name>
</gene>
<dbReference type="GO" id="GO:0005634">
    <property type="term" value="C:nucleus"/>
    <property type="evidence" value="ECO:0007669"/>
    <property type="project" value="UniProtKB-SubCell"/>
</dbReference>
<dbReference type="EMBL" id="CAXKWB010003705">
    <property type="protein sequence ID" value="CAL4069897.1"/>
    <property type="molecule type" value="Genomic_DNA"/>
</dbReference>
<keyword evidence="4" id="KW-0963">Cytoplasm</keyword>
<keyword evidence="7" id="KW-0547">Nucleotide-binding</keyword>
<evidence type="ECO:0000256" key="3">
    <source>
        <dbReference type="ARBA" id="ARBA00012486"/>
    </source>
</evidence>
<evidence type="ECO:0000259" key="16">
    <source>
        <dbReference type="PROSITE" id="PS50127"/>
    </source>
</evidence>
<dbReference type="EC" id="2.3.2.23" evidence="3"/>
<feature type="non-terminal residue" evidence="17">
    <location>
        <position position="1"/>
    </location>
</feature>
<accession>A0AAV2Q3I2</accession>
<keyword evidence="8" id="KW-0833">Ubl conjugation pathway</keyword>
<feature type="compositionally biased region" description="Low complexity" evidence="15">
    <location>
        <begin position="279"/>
        <end position="318"/>
    </location>
</feature>
<evidence type="ECO:0000256" key="11">
    <source>
        <dbReference type="ARBA" id="ARBA00039894"/>
    </source>
</evidence>
<name>A0AAV2Q3I2_MEGNR</name>
<proteinExistence type="predicted"/>
<feature type="region of interest" description="Disordered" evidence="15">
    <location>
        <begin position="272"/>
        <end position="318"/>
    </location>
</feature>
<evidence type="ECO:0000256" key="6">
    <source>
        <dbReference type="ARBA" id="ARBA00022703"/>
    </source>
</evidence>
<dbReference type="SMART" id="SM00212">
    <property type="entry name" value="UBCc"/>
    <property type="match status" value="1"/>
</dbReference>
<evidence type="ECO:0000256" key="1">
    <source>
        <dbReference type="ARBA" id="ARBA00004123"/>
    </source>
</evidence>
<dbReference type="Proteomes" id="UP001497623">
    <property type="component" value="Unassembled WGS sequence"/>
</dbReference>
<evidence type="ECO:0000256" key="4">
    <source>
        <dbReference type="ARBA" id="ARBA00022490"/>
    </source>
</evidence>
<evidence type="ECO:0000313" key="17">
    <source>
        <dbReference type="EMBL" id="CAL4069897.1"/>
    </source>
</evidence>
<organism evidence="17 18">
    <name type="scientific">Meganyctiphanes norvegica</name>
    <name type="common">Northern krill</name>
    <name type="synonym">Thysanopoda norvegica</name>
    <dbReference type="NCBI Taxonomy" id="48144"/>
    <lineage>
        <taxon>Eukaryota</taxon>
        <taxon>Metazoa</taxon>
        <taxon>Ecdysozoa</taxon>
        <taxon>Arthropoda</taxon>
        <taxon>Crustacea</taxon>
        <taxon>Multicrustacea</taxon>
        <taxon>Malacostraca</taxon>
        <taxon>Eumalacostraca</taxon>
        <taxon>Eucarida</taxon>
        <taxon>Euphausiacea</taxon>
        <taxon>Euphausiidae</taxon>
        <taxon>Meganyctiphanes</taxon>
    </lineage>
</organism>
<reference evidence="17 18" key="1">
    <citation type="submission" date="2024-05" db="EMBL/GenBank/DDBJ databases">
        <authorList>
            <person name="Wallberg A."/>
        </authorList>
    </citation>
    <scope>NUCLEOTIDE SEQUENCE [LARGE SCALE GENOMIC DNA]</scope>
</reference>
<keyword evidence="6" id="KW-0053">Apoptosis</keyword>
<feature type="domain" description="UBC core" evidence="16">
    <location>
        <begin position="37"/>
        <end position="191"/>
    </location>
</feature>